<protein>
    <submittedName>
        <fullName evidence="1">Uncharacterized protein</fullName>
    </submittedName>
</protein>
<dbReference type="EMBL" id="PFAG01000014">
    <property type="protein sequence ID" value="PIR98435.1"/>
    <property type="molecule type" value="Genomic_DNA"/>
</dbReference>
<evidence type="ECO:0000313" key="2">
    <source>
        <dbReference type="Proteomes" id="UP000230776"/>
    </source>
</evidence>
<dbReference type="AlphaFoldDB" id="A0A2H0VH50"/>
<evidence type="ECO:0000313" key="1">
    <source>
        <dbReference type="EMBL" id="PIR98435.1"/>
    </source>
</evidence>
<dbReference type="Proteomes" id="UP000230776">
    <property type="component" value="Unassembled WGS sequence"/>
</dbReference>
<sequence length="129" mass="15017">MLPLLTALIDGPETDYVCFVDLYFFRTHKGACVGVFHSERKTALLPLNNDHGDWSRRPSLIEGNHLLSVYWTGNHYTIFFNFDSDRQVIHLPIGCICTALRKTFPQTKTGLFFERRSALVWIYLLRFAY</sequence>
<proteinExistence type="predicted"/>
<name>A0A2H0VH50_9BACT</name>
<organism evidence="1 2">
    <name type="scientific">Candidatus Colwellbacteria bacterium CG10_big_fil_rev_8_21_14_0_10_41_28</name>
    <dbReference type="NCBI Taxonomy" id="1974539"/>
    <lineage>
        <taxon>Bacteria</taxon>
        <taxon>Candidatus Colwelliibacteriota</taxon>
    </lineage>
</organism>
<accession>A0A2H0VH50</accession>
<reference evidence="2" key="1">
    <citation type="submission" date="2017-09" db="EMBL/GenBank/DDBJ databases">
        <title>Depth-based differentiation of microbial function through sediment-hosted aquifers and enrichment of novel symbionts in the deep terrestrial subsurface.</title>
        <authorList>
            <person name="Probst A.J."/>
            <person name="Ladd B."/>
            <person name="Jarett J.K."/>
            <person name="Geller-Mcgrath D.E."/>
            <person name="Sieber C.M.K."/>
            <person name="Emerson J.B."/>
            <person name="Anantharaman K."/>
            <person name="Thomas B.C."/>
            <person name="Malmstrom R."/>
            <person name="Stieglmeier M."/>
            <person name="Klingl A."/>
            <person name="Woyke T."/>
            <person name="Ryan C.M."/>
            <person name="Banfield J.F."/>
        </authorList>
    </citation>
    <scope>NUCLEOTIDE SEQUENCE [LARGE SCALE GENOMIC DNA]</scope>
</reference>
<gene>
    <name evidence="1" type="ORF">COT88_01255</name>
</gene>
<comment type="caution">
    <text evidence="1">The sequence shown here is derived from an EMBL/GenBank/DDBJ whole genome shotgun (WGS) entry which is preliminary data.</text>
</comment>